<feature type="compositionally biased region" description="Basic and acidic residues" evidence="1">
    <location>
        <begin position="9"/>
        <end position="27"/>
    </location>
</feature>
<feature type="transmembrane region" description="Helical" evidence="2">
    <location>
        <begin position="116"/>
        <end position="135"/>
    </location>
</feature>
<accession>A0AAD8ZI98</accession>
<gene>
    <name evidence="3" type="ORF">P4O66_006935</name>
</gene>
<evidence type="ECO:0000256" key="2">
    <source>
        <dbReference type="SAM" id="Phobius"/>
    </source>
</evidence>
<evidence type="ECO:0000313" key="4">
    <source>
        <dbReference type="Proteomes" id="UP001239994"/>
    </source>
</evidence>
<feature type="region of interest" description="Disordered" evidence="1">
    <location>
        <begin position="1"/>
        <end position="34"/>
    </location>
</feature>
<feature type="non-terminal residue" evidence="3">
    <location>
        <position position="247"/>
    </location>
</feature>
<proteinExistence type="predicted"/>
<organism evidence="3 4">
    <name type="scientific">Electrophorus voltai</name>
    <dbReference type="NCBI Taxonomy" id="2609070"/>
    <lineage>
        <taxon>Eukaryota</taxon>
        <taxon>Metazoa</taxon>
        <taxon>Chordata</taxon>
        <taxon>Craniata</taxon>
        <taxon>Vertebrata</taxon>
        <taxon>Euteleostomi</taxon>
        <taxon>Actinopterygii</taxon>
        <taxon>Neopterygii</taxon>
        <taxon>Teleostei</taxon>
        <taxon>Ostariophysi</taxon>
        <taxon>Gymnotiformes</taxon>
        <taxon>Gymnotoidei</taxon>
        <taxon>Gymnotidae</taxon>
        <taxon>Electrophorus</taxon>
    </lineage>
</organism>
<sequence length="247" mass="26611">MFNSLNQRVKPERRLSEGMRPSHEAESPARTLSTQMDEALPDGAPIARNHVGKAAVPGEQRTKGALGVGPPSGKGSYMEAMLGLKFITLNRAMLRVKFITLNRAMLRLKFNTLNKVMLGLKFITLINVMLGLKFINLNRVMLRGLCLGPEGSEFGFVRGTQDSASSGGLGIRLRPEDSGFGFVRGTRDSASSGGLGIRLRPGEFLVPMVSRHQLVAAAETRHSLVFVDAVFVEASGGNHLVTAPQAA</sequence>
<keyword evidence="2" id="KW-1133">Transmembrane helix</keyword>
<dbReference type="EMBL" id="JAROKS010000012">
    <property type="protein sequence ID" value="KAK1798641.1"/>
    <property type="molecule type" value="Genomic_DNA"/>
</dbReference>
<dbReference type="AlphaFoldDB" id="A0AAD8ZI98"/>
<keyword evidence="2" id="KW-0812">Transmembrane</keyword>
<evidence type="ECO:0000313" key="3">
    <source>
        <dbReference type="EMBL" id="KAK1798641.1"/>
    </source>
</evidence>
<evidence type="ECO:0000256" key="1">
    <source>
        <dbReference type="SAM" id="MobiDB-lite"/>
    </source>
</evidence>
<name>A0AAD8ZI98_9TELE</name>
<keyword evidence="4" id="KW-1185">Reference proteome</keyword>
<protein>
    <submittedName>
        <fullName evidence="3">Uncharacterized protein</fullName>
    </submittedName>
</protein>
<comment type="caution">
    <text evidence="3">The sequence shown here is derived from an EMBL/GenBank/DDBJ whole genome shotgun (WGS) entry which is preliminary data.</text>
</comment>
<keyword evidence="2" id="KW-0472">Membrane</keyword>
<dbReference type="Proteomes" id="UP001239994">
    <property type="component" value="Unassembled WGS sequence"/>
</dbReference>
<reference evidence="3" key="1">
    <citation type="submission" date="2023-03" db="EMBL/GenBank/DDBJ databases">
        <title>Electrophorus voltai genome.</title>
        <authorList>
            <person name="Bian C."/>
        </authorList>
    </citation>
    <scope>NUCLEOTIDE SEQUENCE</scope>
    <source>
        <strain evidence="3">CB-2022</strain>
        <tissue evidence="3">Muscle</tissue>
    </source>
</reference>